<reference evidence="2" key="1">
    <citation type="submission" date="2013-02" db="EMBL/GenBank/DDBJ databases">
        <title>The Genome Sequence of Plasmodium falciparum Santa Lucia.</title>
        <authorList>
            <consortium name="The Broad Institute Genome Sequencing Platform"/>
            <consortium name="The Broad Institute Genome Sequencing Center for Infectious Disease"/>
            <person name="Neafsey D."/>
            <person name="Cheeseman I."/>
            <person name="Volkman S."/>
            <person name="Adams J."/>
            <person name="Walker B."/>
            <person name="Young S.K."/>
            <person name="Zeng Q."/>
            <person name="Gargeya S."/>
            <person name="Fitzgerald M."/>
            <person name="Haas B."/>
            <person name="Abouelleil A."/>
            <person name="Alvarado L."/>
            <person name="Arachchi H.M."/>
            <person name="Berlin A.M."/>
            <person name="Chapman S.B."/>
            <person name="Dewar J."/>
            <person name="Goldberg J."/>
            <person name="Griggs A."/>
            <person name="Gujja S."/>
            <person name="Hansen M."/>
            <person name="Howarth C."/>
            <person name="Imamovic A."/>
            <person name="Larimer J."/>
            <person name="McCowan C."/>
            <person name="Murphy C."/>
            <person name="Neiman D."/>
            <person name="Pearson M."/>
            <person name="Priest M."/>
            <person name="Roberts A."/>
            <person name="Saif S."/>
            <person name="Shea T."/>
            <person name="Sisk P."/>
            <person name="Sykes S."/>
            <person name="Wortman J."/>
            <person name="Nusbaum C."/>
            <person name="Birren B."/>
        </authorList>
    </citation>
    <scope>NUCLEOTIDE SEQUENCE [LARGE SCALE GENOMIC DNA]</scope>
    <source>
        <strain evidence="2">Santa Lucia</strain>
    </source>
</reference>
<evidence type="ECO:0000313" key="2">
    <source>
        <dbReference type="EMBL" id="EUT65865.1"/>
    </source>
</evidence>
<organism evidence="2">
    <name type="scientific">Plasmodium falciparum Santa Lucia</name>
    <dbReference type="NCBI Taxonomy" id="478859"/>
    <lineage>
        <taxon>Eukaryota</taxon>
        <taxon>Sar</taxon>
        <taxon>Alveolata</taxon>
        <taxon>Apicomplexa</taxon>
        <taxon>Aconoidasida</taxon>
        <taxon>Haemosporida</taxon>
        <taxon>Plasmodiidae</taxon>
        <taxon>Plasmodium</taxon>
        <taxon>Plasmodium (Laverania)</taxon>
    </lineage>
</organism>
<evidence type="ECO:0000256" key="1">
    <source>
        <dbReference type="SAM" id="MobiDB-lite"/>
    </source>
</evidence>
<name>W7FVL2_PLAFA</name>
<sequence length="152" mass="18039">MNKKFQTILNEIHKQNKIKNKIQDSHRIHNLSKKNKDMEIGNVHVLITKSECHFVMFDSVETNHLEIYKNDYVQHKKSVKNKVNHKINKFIYKKKNINNNPNKTKHAKIIKTEVKKKNKTVKDKTSLKNKNVKNKTVKDNTSLKNKNVKQKK</sequence>
<feature type="compositionally biased region" description="Basic and acidic residues" evidence="1">
    <location>
        <begin position="114"/>
        <end position="126"/>
    </location>
</feature>
<protein>
    <submittedName>
        <fullName evidence="2">Uncharacterized protein</fullName>
    </submittedName>
</protein>
<proteinExistence type="predicted"/>
<dbReference type="EMBL" id="KE123565">
    <property type="protein sequence ID" value="EUT65865.1"/>
    <property type="molecule type" value="Genomic_DNA"/>
</dbReference>
<dbReference type="AlphaFoldDB" id="W7FVL2"/>
<dbReference type="Proteomes" id="UP000030666">
    <property type="component" value="Unassembled WGS sequence"/>
</dbReference>
<accession>W7FVL2</accession>
<feature type="region of interest" description="Disordered" evidence="1">
    <location>
        <begin position="114"/>
        <end position="152"/>
    </location>
</feature>
<gene>
    <name evidence="2" type="ORF">PFAG_06141</name>
</gene>